<evidence type="ECO:0000313" key="1">
    <source>
        <dbReference type="EMBL" id="KAI7802878.1"/>
    </source>
</evidence>
<accession>A0A9W7WM22</accession>
<gene>
    <name evidence="1" type="ORF">IRJ41_020424</name>
</gene>
<keyword evidence="2" id="KW-1185">Reference proteome</keyword>
<name>A0A9W7WM22_TRIRA</name>
<proteinExistence type="predicted"/>
<evidence type="ECO:0000313" key="2">
    <source>
        <dbReference type="Proteomes" id="UP001059041"/>
    </source>
</evidence>
<protein>
    <submittedName>
        <fullName evidence="1">Uncharacterized protein</fullName>
    </submittedName>
</protein>
<organism evidence="1 2">
    <name type="scientific">Triplophysa rosa</name>
    <name type="common">Cave loach</name>
    <dbReference type="NCBI Taxonomy" id="992332"/>
    <lineage>
        <taxon>Eukaryota</taxon>
        <taxon>Metazoa</taxon>
        <taxon>Chordata</taxon>
        <taxon>Craniata</taxon>
        <taxon>Vertebrata</taxon>
        <taxon>Euteleostomi</taxon>
        <taxon>Actinopterygii</taxon>
        <taxon>Neopterygii</taxon>
        <taxon>Teleostei</taxon>
        <taxon>Ostariophysi</taxon>
        <taxon>Cypriniformes</taxon>
        <taxon>Nemacheilidae</taxon>
        <taxon>Triplophysa</taxon>
    </lineage>
</organism>
<reference evidence="1" key="1">
    <citation type="submission" date="2021-02" db="EMBL/GenBank/DDBJ databases">
        <title>Comparative genomics reveals that relaxation of natural selection precedes convergent phenotypic evolution of cavefish.</title>
        <authorList>
            <person name="Peng Z."/>
        </authorList>
    </citation>
    <scope>NUCLEOTIDE SEQUENCE</scope>
    <source>
        <tissue evidence="1">Muscle</tissue>
    </source>
</reference>
<dbReference type="Proteomes" id="UP001059041">
    <property type="component" value="Linkage Group LG12"/>
</dbReference>
<comment type="caution">
    <text evidence="1">The sequence shown here is derived from an EMBL/GenBank/DDBJ whole genome shotgun (WGS) entry which is preliminary data.</text>
</comment>
<dbReference type="EMBL" id="JAFHDT010000012">
    <property type="protein sequence ID" value="KAI7802878.1"/>
    <property type="molecule type" value="Genomic_DNA"/>
</dbReference>
<sequence>CSVFGLVTCQIKPTALQGFFSSVTTLMENREHHCTYNLYIPLVIMQIVALSGNDVCDPADGASQPLYTHCSSSEHVLNVRDDVIPRDVAAVKLQWGATLSGEKIIQTLNAGRVQNIHTHISYDLNPRLNNLCMYRKHHLKTQQKSETAASAPAGNTYSEIISTRITNIKLTTAPEITGEHHSVL</sequence>
<dbReference type="AlphaFoldDB" id="A0A9W7WM22"/>
<feature type="non-terminal residue" evidence="1">
    <location>
        <position position="184"/>
    </location>
</feature>